<dbReference type="Proteomes" id="UP000677413">
    <property type="component" value="Unassembled WGS sequence"/>
</dbReference>
<evidence type="ECO:0000256" key="1">
    <source>
        <dbReference type="SAM" id="MobiDB-lite"/>
    </source>
</evidence>
<evidence type="ECO:0000256" key="2">
    <source>
        <dbReference type="SAM" id="SignalP"/>
    </source>
</evidence>
<evidence type="ECO:0000313" key="4">
    <source>
        <dbReference type="Proteomes" id="UP000677413"/>
    </source>
</evidence>
<feature type="signal peptide" evidence="2">
    <location>
        <begin position="1"/>
        <end position="28"/>
    </location>
</feature>
<comment type="caution">
    <text evidence="3">The sequence shown here is derived from an EMBL/GenBank/DDBJ whole genome shotgun (WGS) entry which is preliminary data.</text>
</comment>
<dbReference type="PROSITE" id="PS51257">
    <property type="entry name" value="PROKAR_LIPOPROTEIN"/>
    <property type="match status" value="1"/>
</dbReference>
<feature type="compositionally biased region" description="Low complexity" evidence="1">
    <location>
        <begin position="130"/>
        <end position="139"/>
    </location>
</feature>
<evidence type="ECO:0008006" key="5">
    <source>
        <dbReference type="Google" id="ProtNLM"/>
    </source>
</evidence>
<sequence>MRRPLPRATPAVALLSALAAGLIGGCSAGDTPDDPKSPGPGPATAGADALGFTPRRLDLPVYDYQLSPAEHAEVATAKNLLVTSCMKRYGFSWSAPAPTVPRQDRRYGVIDRQAALRHGYHLLPTDSSALGASGAAPASQEEADALSGGQLLDSDTGRSQLAAGYREPVKRVRGKAVPPGGCAQEAERELLGRDDLKSAAGVVSRINTGSFSESMTTGAVKKVFAAWSSCMDGAGYDFADPLKSIGSADLSTPTASAAEKKLAAADVTCKESVDLVAVWSRAETAVQKRMIREEAAATTAQRADNAVRLRNAAAVIEKSG</sequence>
<dbReference type="RefSeq" id="WP_210882082.1">
    <property type="nucleotide sequence ID" value="NZ_JAGPYQ010000001.1"/>
</dbReference>
<dbReference type="EMBL" id="JAGPYQ010000001">
    <property type="protein sequence ID" value="MBQ0848582.1"/>
    <property type="molecule type" value="Genomic_DNA"/>
</dbReference>
<gene>
    <name evidence="3" type="ORF">J8N05_10200</name>
</gene>
<protein>
    <recommendedName>
        <fullName evidence="5">Lipoprotein</fullName>
    </recommendedName>
</protein>
<dbReference type="AlphaFoldDB" id="A0A940XQD8"/>
<proteinExistence type="predicted"/>
<reference evidence="3 4" key="1">
    <citation type="submission" date="2021-04" db="EMBL/GenBank/DDBJ databases">
        <authorList>
            <person name="Tang X."/>
            <person name="Zhou X."/>
            <person name="Chen X."/>
            <person name="Cernava T."/>
            <person name="Zhang C."/>
        </authorList>
    </citation>
    <scope>NUCLEOTIDE SEQUENCE [LARGE SCALE GENOMIC DNA]</scope>
    <source>
        <strain evidence="3 4">BH-SS-21</strain>
    </source>
</reference>
<keyword evidence="4" id="KW-1185">Reference proteome</keyword>
<feature type="region of interest" description="Disordered" evidence="1">
    <location>
        <begin position="26"/>
        <end position="50"/>
    </location>
</feature>
<feature type="region of interest" description="Disordered" evidence="1">
    <location>
        <begin position="130"/>
        <end position="152"/>
    </location>
</feature>
<evidence type="ECO:0000313" key="3">
    <source>
        <dbReference type="EMBL" id="MBQ0848582.1"/>
    </source>
</evidence>
<feature type="chain" id="PRO_5039258702" description="Lipoprotein" evidence="2">
    <location>
        <begin position="29"/>
        <end position="320"/>
    </location>
</feature>
<accession>A0A940XQD8</accession>
<name>A0A940XQD8_9ACTN</name>
<keyword evidence="2" id="KW-0732">Signal</keyword>
<organism evidence="3 4">
    <name type="scientific">Streptomyces liliiviolaceus</name>
    <dbReference type="NCBI Taxonomy" id="2823109"/>
    <lineage>
        <taxon>Bacteria</taxon>
        <taxon>Bacillati</taxon>
        <taxon>Actinomycetota</taxon>
        <taxon>Actinomycetes</taxon>
        <taxon>Kitasatosporales</taxon>
        <taxon>Streptomycetaceae</taxon>
        <taxon>Streptomyces</taxon>
    </lineage>
</organism>